<reference evidence="1 2" key="1">
    <citation type="journal article" date="2018" name="Mol. Biol. Evol.">
        <title>Broad Genomic Sampling Reveals a Smut Pathogenic Ancestry of the Fungal Clade Ustilaginomycotina.</title>
        <authorList>
            <person name="Kijpornyongpan T."/>
            <person name="Mondo S.J."/>
            <person name="Barry K."/>
            <person name="Sandor L."/>
            <person name="Lee J."/>
            <person name="Lipzen A."/>
            <person name="Pangilinan J."/>
            <person name="LaButti K."/>
            <person name="Hainaut M."/>
            <person name="Henrissat B."/>
            <person name="Grigoriev I.V."/>
            <person name="Spatafora J.W."/>
            <person name="Aime M.C."/>
        </authorList>
    </citation>
    <scope>NUCLEOTIDE SEQUENCE [LARGE SCALE GENOMIC DNA]</scope>
    <source>
        <strain evidence="1 2">SA 807</strain>
    </source>
</reference>
<protein>
    <submittedName>
        <fullName evidence="1">Uncharacterized protein</fullName>
    </submittedName>
</protein>
<dbReference type="Proteomes" id="UP000245626">
    <property type="component" value="Unassembled WGS sequence"/>
</dbReference>
<accession>A0ACD0NXN0</accession>
<proteinExistence type="predicted"/>
<organism evidence="1 2">
    <name type="scientific">Violaceomyces palustris</name>
    <dbReference type="NCBI Taxonomy" id="1673888"/>
    <lineage>
        <taxon>Eukaryota</taxon>
        <taxon>Fungi</taxon>
        <taxon>Dikarya</taxon>
        <taxon>Basidiomycota</taxon>
        <taxon>Ustilaginomycotina</taxon>
        <taxon>Ustilaginomycetes</taxon>
        <taxon>Violaceomycetales</taxon>
        <taxon>Violaceomycetaceae</taxon>
        <taxon>Violaceomyces</taxon>
    </lineage>
</organism>
<name>A0ACD0NXN0_9BASI</name>
<dbReference type="EMBL" id="KZ819922">
    <property type="protein sequence ID" value="PWN50536.1"/>
    <property type="molecule type" value="Genomic_DNA"/>
</dbReference>
<gene>
    <name evidence="1" type="ORF">IE53DRAFT_374565</name>
</gene>
<keyword evidence="2" id="KW-1185">Reference proteome</keyword>
<evidence type="ECO:0000313" key="2">
    <source>
        <dbReference type="Proteomes" id="UP000245626"/>
    </source>
</evidence>
<sequence>MLGNLRSRLPSLRVYNDDGTPATLYSSKDIRPLPVADRTWNHITYFTFWFSAVATVSNWYGATVPLSVGLNVWEGTFCTMAGQFLIAVVMVLSGRGGAVYHVGFPVLSRASFGVRGSWWPAFNRAVMATVWNGVNAVQGGQCVYVMLHAIFPSIARIPNLMGSGSALTSGGMIGFAVYCIINAAFLYIPVPKMKKLVYTKVVVFAISAIAMLAWTLSLAGGVSAVVKQPSKIHGSEKAWQCLRFFLLGASSCATFASNAADFQRYATRPNDVILGQLVGFPLSNLIVAVVGAIVGASSELIFGELVWNPVDLLDRIQTENYTSANRAGCFFIALCFFYSAIFSSIFENSIPAGNDIASLLPQYITIRRGFYICAVFTVAICPWYLLGSASQFISYLASYQVFLSSITGVMLCHYFVIAKGHLEVPDLFLHPSSGGAYSYFKGFNWRAFVAYIAGIVPNLYGFVGNTGRHSISLAGTRSYYFAYEIGVFVSFVLYYLLCKISPIPNRSEKWSEPKDYVAEDDDSRRGQNSTKSTFSQDSEMGEGDDENLSILISLRPSA</sequence>
<evidence type="ECO:0000313" key="1">
    <source>
        <dbReference type="EMBL" id="PWN50536.1"/>
    </source>
</evidence>